<protein>
    <submittedName>
        <fullName evidence="2">Copper chaperone PCu(A)C</fullName>
    </submittedName>
</protein>
<feature type="chain" id="PRO_5046714721" evidence="1">
    <location>
        <begin position="22"/>
        <end position="157"/>
    </location>
</feature>
<sequence length="157" mass="16797">MLIARTLVAAALAALAVPAVAHDGMAVRDAYVRVSGPSAKSGAAFMVIENHRAIDDRLIAARSDAAERLEIHTHTQDDAGVMRMVEIEDGILIPAGEEHALSRGGDHLMFLGLTAPLDHGDAVSVTLIFEQSGELEVEIPVDLERQDMPAQRPVHSH</sequence>
<dbReference type="InterPro" id="IPR036182">
    <property type="entry name" value="PCuAC_sf"/>
</dbReference>
<dbReference type="InterPro" id="IPR058248">
    <property type="entry name" value="Lxx211020-like"/>
</dbReference>
<accession>A0ABW2UK45</accession>
<dbReference type="RefSeq" id="WP_377401353.1">
    <property type="nucleotide sequence ID" value="NZ_JBHTFQ010000003.1"/>
</dbReference>
<keyword evidence="3" id="KW-1185">Reference proteome</keyword>
<evidence type="ECO:0000256" key="1">
    <source>
        <dbReference type="SAM" id="SignalP"/>
    </source>
</evidence>
<proteinExistence type="predicted"/>
<dbReference type="Proteomes" id="UP001596516">
    <property type="component" value="Unassembled WGS sequence"/>
</dbReference>
<dbReference type="SUPFAM" id="SSF110087">
    <property type="entry name" value="DR1885-like metal-binding protein"/>
    <property type="match status" value="1"/>
</dbReference>
<feature type="signal peptide" evidence="1">
    <location>
        <begin position="1"/>
        <end position="21"/>
    </location>
</feature>
<organism evidence="2 3">
    <name type="scientific">Plastorhodobacter daqingensis</name>
    <dbReference type="NCBI Taxonomy" id="1387281"/>
    <lineage>
        <taxon>Bacteria</taxon>
        <taxon>Pseudomonadati</taxon>
        <taxon>Pseudomonadota</taxon>
        <taxon>Alphaproteobacteria</taxon>
        <taxon>Rhodobacterales</taxon>
        <taxon>Paracoccaceae</taxon>
        <taxon>Plastorhodobacter</taxon>
    </lineage>
</organism>
<dbReference type="PANTHER" id="PTHR36302">
    <property type="entry name" value="BLR7088 PROTEIN"/>
    <property type="match status" value="1"/>
</dbReference>
<dbReference type="InterPro" id="IPR007410">
    <property type="entry name" value="LpqE-like"/>
</dbReference>
<evidence type="ECO:0000313" key="2">
    <source>
        <dbReference type="EMBL" id="MFC7703975.1"/>
    </source>
</evidence>
<comment type="caution">
    <text evidence="2">The sequence shown here is derived from an EMBL/GenBank/DDBJ whole genome shotgun (WGS) entry which is preliminary data.</text>
</comment>
<gene>
    <name evidence="2" type="ORF">ACFQXB_07195</name>
</gene>
<name>A0ABW2UK45_9RHOB</name>
<dbReference type="Gene3D" id="2.60.40.1890">
    <property type="entry name" value="PCu(A)C copper chaperone"/>
    <property type="match status" value="1"/>
</dbReference>
<evidence type="ECO:0000313" key="3">
    <source>
        <dbReference type="Proteomes" id="UP001596516"/>
    </source>
</evidence>
<dbReference type="PANTHER" id="PTHR36302:SF1">
    <property type="entry name" value="COPPER CHAPERONE PCU(A)C"/>
    <property type="match status" value="1"/>
</dbReference>
<keyword evidence="1" id="KW-0732">Signal</keyword>
<reference evidence="3" key="1">
    <citation type="journal article" date="2019" name="Int. J. Syst. Evol. Microbiol.">
        <title>The Global Catalogue of Microorganisms (GCM) 10K type strain sequencing project: providing services to taxonomists for standard genome sequencing and annotation.</title>
        <authorList>
            <consortium name="The Broad Institute Genomics Platform"/>
            <consortium name="The Broad Institute Genome Sequencing Center for Infectious Disease"/>
            <person name="Wu L."/>
            <person name="Ma J."/>
        </authorList>
    </citation>
    <scope>NUCLEOTIDE SEQUENCE [LARGE SCALE GENOMIC DNA]</scope>
    <source>
        <strain evidence="3">CGMCC 1.12750</strain>
    </source>
</reference>
<dbReference type="Pfam" id="PF04314">
    <property type="entry name" value="PCuAC"/>
    <property type="match status" value="1"/>
</dbReference>
<dbReference type="EMBL" id="JBHTFQ010000003">
    <property type="protein sequence ID" value="MFC7703975.1"/>
    <property type="molecule type" value="Genomic_DNA"/>
</dbReference>